<dbReference type="AlphaFoldDB" id="A0A381S0V9"/>
<protein>
    <recommendedName>
        <fullName evidence="1">DUF58 domain-containing protein</fullName>
    </recommendedName>
</protein>
<evidence type="ECO:0000313" key="2">
    <source>
        <dbReference type="EMBL" id="SUZ97074.1"/>
    </source>
</evidence>
<sequence>MFASLSIAMYLLGLVLRNQQLVTVAVVLLSFLTWAAMRTAHGDVAATGRRIEDMKADEGIQLQNIAALRKISAARVFEDGEIDVTLRLQNRSNLSKVLELRDRVPEVMRIKKGANYVLMEIGPQRETEISYTIETPLRGFYTVGPVCIRVQDEFGLFHNEREIQLYDDFLVFPKMEDIKDAMIKSRVPKIFTGAVNIRNPGEGSNFYNLREYLPGDPMKKINWNATARQDGKMMVNEFERDAVSDVILIVDSRAVSETGPVSRNSLVFSTRAAASLSQYFLSRRDSVGLVVYGDEIVSVDRDTGKKQLYILLTKLAGAMAKGNTPLRIVTNRIMPHIHRGSPIIILSPLEDDPTIVDAVRDLRARSFEVTVLSPSSLEFEFDARRLDRTGYEVLKTERDILMTELRGLGAYVMDWEPDMLLYTALAGARGF</sequence>
<name>A0A381S0V9_9ZZZZ</name>
<evidence type="ECO:0000259" key="1">
    <source>
        <dbReference type="Pfam" id="PF01882"/>
    </source>
</evidence>
<organism evidence="2">
    <name type="scientific">marine metagenome</name>
    <dbReference type="NCBI Taxonomy" id="408172"/>
    <lineage>
        <taxon>unclassified sequences</taxon>
        <taxon>metagenomes</taxon>
        <taxon>ecological metagenomes</taxon>
    </lineage>
</organism>
<dbReference type="Pfam" id="PF01882">
    <property type="entry name" value="DUF58"/>
    <property type="match status" value="1"/>
</dbReference>
<dbReference type="EMBL" id="UINC01002474">
    <property type="protein sequence ID" value="SUZ97074.1"/>
    <property type="molecule type" value="Genomic_DNA"/>
</dbReference>
<dbReference type="PANTHER" id="PTHR33608:SF6">
    <property type="entry name" value="BLL2464 PROTEIN"/>
    <property type="match status" value="1"/>
</dbReference>
<dbReference type="InterPro" id="IPR002881">
    <property type="entry name" value="DUF58"/>
</dbReference>
<proteinExistence type="predicted"/>
<feature type="domain" description="DUF58" evidence="1">
    <location>
        <begin position="209"/>
        <end position="370"/>
    </location>
</feature>
<accession>A0A381S0V9</accession>
<reference evidence="2" key="1">
    <citation type="submission" date="2018-05" db="EMBL/GenBank/DDBJ databases">
        <authorList>
            <person name="Lanie J.A."/>
            <person name="Ng W.-L."/>
            <person name="Kazmierczak K.M."/>
            <person name="Andrzejewski T.M."/>
            <person name="Davidsen T.M."/>
            <person name="Wayne K.J."/>
            <person name="Tettelin H."/>
            <person name="Glass J.I."/>
            <person name="Rusch D."/>
            <person name="Podicherti R."/>
            <person name="Tsui H.-C.T."/>
            <person name="Winkler M.E."/>
        </authorList>
    </citation>
    <scope>NUCLEOTIDE SEQUENCE</scope>
</reference>
<gene>
    <name evidence="2" type="ORF">METZ01_LOCUS49928</name>
</gene>
<dbReference type="PANTHER" id="PTHR33608">
    <property type="entry name" value="BLL2464 PROTEIN"/>
    <property type="match status" value="1"/>
</dbReference>